<dbReference type="AlphaFoldDB" id="D3BNX8"/>
<gene>
    <name evidence="3" type="ORF">PPL_09649</name>
</gene>
<feature type="compositionally biased region" description="Low complexity" evidence="1">
    <location>
        <begin position="93"/>
        <end position="109"/>
    </location>
</feature>
<dbReference type="RefSeq" id="XP_020429029.1">
    <property type="nucleotide sequence ID" value="XM_020580442.1"/>
</dbReference>
<proteinExistence type="predicted"/>
<dbReference type="PANTHER" id="PTHR38743:SF2">
    <property type="entry name" value="DUF2185 DOMAIN-CONTAINING PROTEIN"/>
    <property type="match status" value="1"/>
</dbReference>
<keyword evidence="4" id="KW-1185">Reference proteome</keyword>
<feature type="compositionally biased region" description="Low complexity" evidence="1">
    <location>
        <begin position="60"/>
        <end position="85"/>
    </location>
</feature>
<feature type="region of interest" description="Disordered" evidence="1">
    <location>
        <begin position="54"/>
        <end position="109"/>
    </location>
</feature>
<sequence>MYEIEDVIERSILYKYTFTVPSQQQIHSLKVGNLVKLIFREYEDDEFDNQSVIQVDTRKGGSPLPSPTSGTTSTSGSVSNNTSPSIKNGIDNVGGSTSPAAATAAPVTPQETQYHAERMWVKITSVDDQHQHFEGTLDNQPFSLKSIMSGDPVVFRANQILMIYGQTNQISYLSDEQRILTSQFCLISRMALDQKNGVGYIFREDPSKAIANDSGWRIFQGDESDEYMENKSNYQTTTIAAVLNQDDTFLHLLQYPVDTCFEKDSNGVWKEIV</sequence>
<dbReference type="GeneID" id="31365124"/>
<evidence type="ECO:0000256" key="1">
    <source>
        <dbReference type="SAM" id="MobiDB-lite"/>
    </source>
</evidence>
<dbReference type="InterPro" id="IPR018689">
    <property type="entry name" value="Imm33_dom"/>
</dbReference>
<dbReference type="InParanoid" id="D3BNX8"/>
<dbReference type="FunCoup" id="D3BNX8">
    <property type="interactions" value="169"/>
</dbReference>
<dbReference type="EMBL" id="ADBJ01000044">
    <property type="protein sequence ID" value="EFA76897.1"/>
    <property type="molecule type" value="Genomic_DNA"/>
</dbReference>
<accession>D3BNX8</accession>
<evidence type="ECO:0000313" key="4">
    <source>
        <dbReference type="Proteomes" id="UP000001396"/>
    </source>
</evidence>
<name>D3BNX8_HETP5</name>
<dbReference type="Proteomes" id="UP000001396">
    <property type="component" value="Unassembled WGS sequence"/>
</dbReference>
<feature type="domain" description="Immunity protein Imm33" evidence="2">
    <location>
        <begin position="185"/>
        <end position="272"/>
    </location>
</feature>
<organism evidence="3 4">
    <name type="scientific">Heterostelium pallidum (strain ATCC 26659 / Pp 5 / PN500)</name>
    <name type="common">Cellular slime mold</name>
    <name type="synonym">Polysphondylium pallidum</name>
    <dbReference type="NCBI Taxonomy" id="670386"/>
    <lineage>
        <taxon>Eukaryota</taxon>
        <taxon>Amoebozoa</taxon>
        <taxon>Evosea</taxon>
        <taxon>Eumycetozoa</taxon>
        <taxon>Dictyostelia</taxon>
        <taxon>Acytosteliales</taxon>
        <taxon>Acytosteliaceae</taxon>
        <taxon>Heterostelium</taxon>
    </lineage>
</organism>
<dbReference type="Pfam" id="PF09951">
    <property type="entry name" value="Imm33"/>
    <property type="match status" value="1"/>
</dbReference>
<dbReference type="PANTHER" id="PTHR38743">
    <property type="entry name" value="SIMILAR TO GLYOXYLASE I FAMILY PROTEIN"/>
    <property type="match status" value="1"/>
</dbReference>
<dbReference type="OMA" id="FKYTFSL"/>
<evidence type="ECO:0000259" key="2">
    <source>
        <dbReference type="Pfam" id="PF09951"/>
    </source>
</evidence>
<evidence type="ECO:0000313" key="3">
    <source>
        <dbReference type="EMBL" id="EFA76897.1"/>
    </source>
</evidence>
<protein>
    <recommendedName>
        <fullName evidence="2">Immunity protein Imm33 domain-containing protein</fullName>
    </recommendedName>
</protein>
<reference evidence="3 4" key="1">
    <citation type="journal article" date="2011" name="Genome Res.">
        <title>Phylogeny-wide analysis of social amoeba genomes highlights ancient origins for complex intercellular communication.</title>
        <authorList>
            <person name="Heidel A.J."/>
            <person name="Lawal H.M."/>
            <person name="Felder M."/>
            <person name="Schilde C."/>
            <person name="Helps N.R."/>
            <person name="Tunggal B."/>
            <person name="Rivero F."/>
            <person name="John U."/>
            <person name="Schleicher M."/>
            <person name="Eichinger L."/>
            <person name="Platzer M."/>
            <person name="Noegel A.A."/>
            <person name="Schaap P."/>
            <person name="Gloeckner G."/>
        </authorList>
    </citation>
    <scope>NUCLEOTIDE SEQUENCE [LARGE SCALE GENOMIC DNA]</scope>
    <source>
        <strain evidence="4">ATCC 26659 / Pp 5 / PN500</strain>
    </source>
</reference>
<comment type="caution">
    <text evidence="3">The sequence shown here is derived from an EMBL/GenBank/DDBJ whole genome shotgun (WGS) entry which is preliminary data.</text>
</comment>